<comment type="caution">
    <text evidence="7">The sequence shown here is derived from an EMBL/GenBank/DDBJ whole genome shotgun (WGS) entry which is preliminary data.</text>
</comment>
<comment type="catalytic activity">
    <reaction evidence="1">
        <text>Hydrolysis of terminal non-reducing N-acetyl-D-hexosamine residues in N-acetyl-beta-D-hexosaminides.</text>
        <dbReference type="EC" id="3.2.1.52"/>
    </reaction>
</comment>
<dbReference type="SUPFAM" id="SSF51445">
    <property type="entry name" value="(Trans)glycosidases"/>
    <property type="match status" value="1"/>
</dbReference>
<protein>
    <recommendedName>
        <fullName evidence="3">beta-N-acetylhexosaminidase</fullName>
        <ecNumber evidence="3">3.2.1.52</ecNumber>
    </recommendedName>
</protein>
<dbReference type="Pfam" id="PF02838">
    <property type="entry name" value="Glyco_hydro_20b"/>
    <property type="match status" value="1"/>
</dbReference>
<dbReference type="EMBL" id="JBHULL010000012">
    <property type="protein sequence ID" value="MFD2583879.1"/>
    <property type="molecule type" value="Genomic_DNA"/>
</dbReference>
<keyword evidence="8" id="KW-1185">Reference proteome</keyword>
<evidence type="ECO:0000256" key="2">
    <source>
        <dbReference type="ARBA" id="ARBA00006285"/>
    </source>
</evidence>
<keyword evidence="4" id="KW-0378">Hydrolase</keyword>
<dbReference type="InterPro" id="IPR015883">
    <property type="entry name" value="Glyco_hydro_20_cat"/>
</dbReference>
<dbReference type="PANTHER" id="PTHR22600:SF57">
    <property type="entry name" value="BETA-N-ACETYLHEXOSAMINIDASE"/>
    <property type="match status" value="1"/>
</dbReference>
<evidence type="ECO:0000256" key="4">
    <source>
        <dbReference type="ARBA" id="ARBA00022801"/>
    </source>
</evidence>
<accession>A0ABW5MN16</accession>
<feature type="domain" description="PA14" evidence="6">
    <location>
        <begin position="609"/>
        <end position="745"/>
    </location>
</feature>
<dbReference type="Pfam" id="PF00728">
    <property type="entry name" value="Glyco_hydro_20"/>
    <property type="match status" value="1"/>
</dbReference>
<dbReference type="Pfam" id="PF13290">
    <property type="entry name" value="CHB_HEX_C_1"/>
    <property type="match status" value="1"/>
</dbReference>
<keyword evidence="5" id="KW-0326">Glycosidase</keyword>
<dbReference type="InterPro" id="IPR029018">
    <property type="entry name" value="Hex-like_dom2"/>
</dbReference>
<sequence length="749" mass="85223">MKINNFSLVLGLAFFLIVKSTFAQLSIVPQPQSLKLLSGTFIFSASTTISANTDGIFSIAIQELNLLKKDRLKGTPNKISFIKRTDLKPEAYSLRIDPTQITIAANDQSGAFWAVETLKQLAATNAFKTKNTWILPASEINDRPKFSWRGVHLDVSRHFFDIDYLHRFIDRLAFYKFNKFHWHLTDDQGWRIEIKKYPELTAKGAWRKLNNQDSACLKLAITNPDYNIPEKHFKMIDGEKMYGGFYTQEQIKELVSYAAGKGIEIIPEIDMPGHMQAATRLFPWLTSTGSVQKEKNFTDPICPCKETTFEFAENIFKEIAQLFPSKYIHLGADEVEKSSWKNIPECEALMKRENLKNIDEIQSYFVKRMEKYFHSLGKELIGWDEILDGGISPTATLMYWRTWVPTAPKHAAEKGNPIIMTPGEYCYFDAQQDGHSLQKVYSFNPVGFGLNESEQQYVLGGQANIWTEYIPSEQRLEYMLFPRMLAMSEVLWGHQQDFETFSRKMDRQFAVLDAMRINYRFTDLKGFAENNVFLKSAYLHIEAPKNAVVHYTTDGSVPKISAPKYTKPIYIDKTQTIRAVIFGANGRMGDVFTANYVQTGYVDAVSLKNPKPGLNFSYYPKFYKAVNLISEADKTKTATTAAIEIPVEDKAGSFATRHQGYFYAAEDGIYSFFLRSDDGSVLKIQNKTLVDNDGMHFAIEKSAQIALKKGYHPFELLFLEGGGGYTLQLEYSVGTSKRKAVSASDFVVE</sequence>
<reference evidence="8" key="1">
    <citation type="journal article" date="2019" name="Int. J. Syst. Evol. Microbiol.">
        <title>The Global Catalogue of Microorganisms (GCM) 10K type strain sequencing project: providing services to taxonomists for standard genome sequencing and annotation.</title>
        <authorList>
            <consortium name="The Broad Institute Genomics Platform"/>
            <consortium name="The Broad Institute Genome Sequencing Center for Infectious Disease"/>
            <person name="Wu L."/>
            <person name="Ma J."/>
        </authorList>
    </citation>
    <scope>NUCLEOTIDE SEQUENCE [LARGE SCALE GENOMIC DNA]</scope>
    <source>
        <strain evidence="8">KCTC 42866</strain>
    </source>
</reference>
<comment type="similarity">
    <text evidence="2">Belongs to the glycosyl hydrolase 20 family.</text>
</comment>
<dbReference type="Gene3D" id="3.90.182.10">
    <property type="entry name" value="Toxin - Anthrax Protective Antigen,domain 1"/>
    <property type="match status" value="1"/>
</dbReference>
<dbReference type="InterPro" id="IPR025705">
    <property type="entry name" value="Beta_hexosaminidase_sua/sub"/>
</dbReference>
<dbReference type="EC" id="3.2.1.52" evidence="3"/>
<evidence type="ECO:0000256" key="5">
    <source>
        <dbReference type="ARBA" id="ARBA00023295"/>
    </source>
</evidence>
<name>A0ABW5MN16_9SPHI</name>
<dbReference type="RefSeq" id="WP_379080379.1">
    <property type="nucleotide sequence ID" value="NZ_JBHULL010000012.1"/>
</dbReference>
<dbReference type="InterPro" id="IPR011658">
    <property type="entry name" value="PA14_dom"/>
</dbReference>
<dbReference type="Gene3D" id="3.20.20.80">
    <property type="entry name" value="Glycosidases"/>
    <property type="match status" value="1"/>
</dbReference>
<dbReference type="Gene3D" id="3.30.379.10">
    <property type="entry name" value="Chitobiase/beta-hexosaminidase domain 2-like"/>
    <property type="match status" value="1"/>
</dbReference>
<organism evidence="7 8">
    <name type="scientific">Pedobacter vanadiisoli</name>
    <dbReference type="NCBI Taxonomy" id="1761975"/>
    <lineage>
        <taxon>Bacteria</taxon>
        <taxon>Pseudomonadati</taxon>
        <taxon>Bacteroidota</taxon>
        <taxon>Sphingobacteriia</taxon>
        <taxon>Sphingobacteriales</taxon>
        <taxon>Sphingobacteriaceae</taxon>
        <taxon>Pedobacter</taxon>
    </lineage>
</organism>
<evidence type="ECO:0000259" key="6">
    <source>
        <dbReference type="PROSITE" id="PS51820"/>
    </source>
</evidence>
<dbReference type="InterPro" id="IPR017853">
    <property type="entry name" value="GH"/>
</dbReference>
<dbReference type="SUPFAM" id="SSF56988">
    <property type="entry name" value="Anthrax protective antigen"/>
    <property type="match status" value="1"/>
</dbReference>
<dbReference type="Proteomes" id="UP001597461">
    <property type="component" value="Unassembled WGS sequence"/>
</dbReference>
<dbReference type="Pfam" id="PF07691">
    <property type="entry name" value="PA14"/>
    <property type="match status" value="1"/>
</dbReference>
<proteinExistence type="inferred from homology"/>
<gene>
    <name evidence="7" type="ORF">ACFSR6_15370</name>
</gene>
<dbReference type="PROSITE" id="PS51820">
    <property type="entry name" value="PA14"/>
    <property type="match status" value="1"/>
</dbReference>
<dbReference type="PANTHER" id="PTHR22600">
    <property type="entry name" value="BETA-HEXOSAMINIDASE"/>
    <property type="match status" value="1"/>
</dbReference>
<evidence type="ECO:0000313" key="8">
    <source>
        <dbReference type="Proteomes" id="UP001597461"/>
    </source>
</evidence>
<dbReference type="SMART" id="SM00758">
    <property type="entry name" value="PA14"/>
    <property type="match status" value="1"/>
</dbReference>
<dbReference type="InterPro" id="IPR037524">
    <property type="entry name" value="PA14/GLEYA"/>
</dbReference>
<dbReference type="InterPro" id="IPR015882">
    <property type="entry name" value="HEX_bac_N"/>
</dbReference>
<evidence type="ECO:0000256" key="3">
    <source>
        <dbReference type="ARBA" id="ARBA00012663"/>
    </source>
</evidence>
<evidence type="ECO:0000256" key="1">
    <source>
        <dbReference type="ARBA" id="ARBA00001231"/>
    </source>
</evidence>
<dbReference type="PRINTS" id="PR00738">
    <property type="entry name" value="GLHYDRLASE20"/>
</dbReference>
<dbReference type="CDD" id="cd06563">
    <property type="entry name" value="GH20_chitobiase-like"/>
    <property type="match status" value="1"/>
</dbReference>
<dbReference type="SUPFAM" id="SSF55545">
    <property type="entry name" value="beta-N-acetylhexosaminidase-like domain"/>
    <property type="match status" value="1"/>
</dbReference>
<evidence type="ECO:0000313" key="7">
    <source>
        <dbReference type="EMBL" id="MFD2583879.1"/>
    </source>
</evidence>
<dbReference type="InterPro" id="IPR059177">
    <property type="entry name" value="GH29D-like_dom"/>
</dbReference>